<reference evidence="2" key="1">
    <citation type="submission" date="2021-01" db="EMBL/GenBank/DDBJ databases">
        <authorList>
            <person name="Corre E."/>
            <person name="Pelletier E."/>
            <person name="Niang G."/>
            <person name="Scheremetjew M."/>
            <person name="Finn R."/>
            <person name="Kale V."/>
            <person name="Holt S."/>
            <person name="Cochrane G."/>
            <person name="Meng A."/>
            <person name="Brown T."/>
            <person name="Cohen L."/>
        </authorList>
    </citation>
    <scope>NUCLEOTIDE SEQUENCE</scope>
    <source>
        <strain evidence="2">CCMP1594</strain>
    </source>
</reference>
<sequence>MLMMRQRSRGALKQKRNKGEPLPPLPLKKGDPTENPLAAESHFIQAAIFGLALVHKPLGLKTSVPAPLLSLQSVTLSTIDEENPDLATRWTHKLHHDKPELCFFWFVTVWHSVK</sequence>
<dbReference type="AlphaFoldDB" id="A0A7S4GBF1"/>
<evidence type="ECO:0000256" key="1">
    <source>
        <dbReference type="SAM" id="MobiDB-lite"/>
    </source>
</evidence>
<protein>
    <submittedName>
        <fullName evidence="2">Uncharacterized protein</fullName>
    </submittedName>
</protein>
<proteinExistence type="predicted"/>
<accession>A0A7S4GBF1</accession>
<organism evidence="2">
    <name type="scientific">Eutreptiella gymnastica</name>
    <dbReference type="NCBI Taxonomy" id="73025"/>
    <lineage>
        <taxon>Eukaryota</taxon>
        <taxon>Discoba</taxon>
        <taxon>Euglenozoa</taxon>
        <taxon>Euglenida</taxon>
        <taxon>Spirocuta</taxon>
        <taxon>Euglenophyceae</taxon>
        <taxon>Eutreptiales</taxon>
        <taxon>Eutreptiaceae</taxon>
        <taxon>Eutreptiella</taxon>
    </lineage>
</organism>
<evidence type="ECO:0000313" key="2">
    <source>
        <dbReference type="EMBL" id="CAE0831450.1"/>
    </source>
</evidence>
<gene>
    <name evidence="2" type="ORF">EGYM00163_LOCUS42732</name>
</gene>
<name>A0A7S4GBF1_9EUGL</name>
<dbReference type="EMBL" id="HBJA01124132">
    <property type="protein sequence ID" value="CAE0831450.1"/>
    <property type="molecule type" value="Transcribed_RNA"/>
</dbReference>
<feature type="compositionally biased region" description="Basic residues" evidence="1">
    <location>
        <begin position="1"/>
        <end position="16"/>
    </location>
</feature>
<feature type="region of interest" description="Disordered" evidence="1">
    <location>
        <begin position="1"/>
        <end position="34"/>
    </location>
</feature>